<accession>A0A5J6JAZ1</accession>
<keyword evidence="2" id="KW-1185">Reference proteome</keyword>
<dbReference type="Proteomes" id="UP000325563">
    <property type="component" value="Chromosome"/>
</dbReference>
<dbReference type="GeneID" id="95612684"/>
<dbReference type="AlphaFoldDB" id="A0A5J6JAZ1"/>
<sequence length="167" mass="19061">MGRLWDKWMGTRYPDGDGAAVPTQELRHALLALNGTGVPFTVRESSGSDLVAQWQVREPARGSGPTRTQVQRTFKIWLRFVPAEREVRAMDEQWAVTLAGPPPGRQIRRERGRGPIRSVHKEWTLERGPDGRRHKVETFGLDTRDMKDPLREAVVKSGWTWRGVLKL</sequence>
<organism evidence="1 2">
    <name type="scientific">Streptomyces vinaceus</name>
    <dbReference type="NCBI Taxonomy" id="1960"/>
    <lineage>
        <taxon>Bacteria</taxon>
        <taxon>Bacillati</taxon>
        <taxon>Actinomycetota</taxon>
        <taxon>Actinomycetes</taxon>
        <taxon>Kitasatosporales</taxon>
        <taxon>Streptomycetaceae</taxon>
        <taxon>Streptomyces</taxon>
    </lineage>
</organism>
<dbReference type="RefSeq" id="WP_132757614.1">
    <property type="nucleotide sequence ID" value="NZ_BNBW01000013.1"/>
</dbReference>
<protein>
    <submittedName>
        <fullName evidence="1">Uncharacterized protein</fullName>
    </submittedName>
</protein>
<name>A0A5J6JAZ1_STRVI</name>
<proteinExistence type="predicted"/>
<reference evidence="1 2" key="1">
    <citation type="submission" date="2017-09" db="EMBL/GenBank/DDBJ databases">
        <authorList>
            <person name="Lee N."/>
            <person name="Cho B.-K."/>
        </authorList>
    </citation>
    <scope>NUCLEOTIDE SEQUENCE [LARGE SCALE GENOMIC DNA]</scope>
    <source>
        <strain evidence="1 2">ATCC 27476</strain>
    </source>
</reference>
<dbReference type="EMBL" id="CP023692">
    <property type="protein sequence ID" value="QEV46952.1"/>
    <property type="molecule type" value="Genomic_DNA"/>
</dbReference>
<dbReference type="KEGG" id="svn:CP980_19270"/>
<evidence type="ECO:0000313" key="2">
    <source>
        <dbReference type="Proteomes" id="UP000325563"/>
    </source>
</evidence>
<gene>
    <name evidence="1" type="ORF">CP980_19270</name>
</gene>
<evidence type="ECO:0000313" key="1">
    <source>
        <dbReference type="EMBL" id="QEV46952.1"/>
    </source>
</evidence>